<dbReference type="InterPro" id="IPR038717">
    <property type="entry name" value="Tc1-like_DDE_dom"/>
</dbReference>
<comment type="caution">
    <text evidence="2">The sequence shown here is derived from an EMBL/GenBank/DDBJ whole genome shotgun (WGS) entry which is preliminary data.</text>
</comment>
<dbReference type="Pfam" id="PF13358">
    <property type="entry name" value="DDE_3"/>
    <property type="match status" value="1"/>
</dbReference>
<dbReference type="EMBL" id="VOSK01000391">
    <property type="protein sequence ID" value="MPR30553.1"/>
    <property type="molecule type" value="Genomic_DNA"/>
</dbReference>
<sequence>MTTPLSQDLRRRIVRAVEKGSSIRQAAARDEVSPSAAVKLIRRVRETGLVTPERIGGHRRPVLEPYQDLLRSLVEAKSGITLSEIQAELRIRGIEVQALSTIHLMLKRMDLTQKKTLRAAEQDRPDVAQQRQRFRVWQRFMDASHFVFLDETGTATNMTRRYGRAPRGQRVVDATPYGHWLTTTFVAGLRERGIIAPLVVDGPMRGEIFRAYVEQMLARALSPGDVVVLDNLAAHKVAGVEEAIRAVGGSILYLPPYSPDLNPIEQLFAKLKALLRKAGARTKEALWTTIGELLDAFSSDECRNYLRNCGYEPV</sequence>
<protein>
    <submittedName>
        <fullName evidence="2">IS630 family transposase</fullName>
    </submittedName>
</protein>
<gene>
    <name evidence="2" type="ORF">FS320_37515</name>
</gene>
<dbReference type="AlphaFoldDB" id="A0A5N7MU91"/>
<dbReference type="Gene3D" id="1.10.10.10">
    <property type="entry name" value="Winged helix-like DNA-binding domain superfamily/Winged helix DNA-binding domain"/>
    <property type="match status" value="1"/>
</dbReference>
<accession>A0A5N7MU91</accession>
<dbReference type="NCBIfam" id="NF033545">
    <property type="entry name" value="transpos_IS630"/>
    <property type="match status" value="1"/>
</dbReference>
<evidence type="ECO:0000259" key="1">
    <source>
        <dbReference type="Pfam" id="PF13358"/>
    </source>
</evidence>
<dbReference type="InterPro" id="IPR036397">
    <property type="entry name" value="RNaseH_sf"/>
</dbReference>
<dbReference type="PANTHER" id="PTHR46564">
    <property type="entry name" value="TRANSPOSASE"/>
    <property type="match status" value="1"/>
</dbReference>
<dbReference type="SUPFAM" id="SSF46689">
    <property type="entry name" value="Homeodomain-like"/>
    <property type="match status" value="1"/>
</dbReference>
<evidence type="ECO:0000313" key="3">
    <source>
        <dbReference type="Proteomes" id="UP000403266"/>
    </source>
</evidence>
<dbReference type="PANTHER" id="PTHR46564:SF1">
    <property type="entry name" value="TRANSPOSASE"/>
    <property type="match status" value="1"/>
</dbReference>
<dbReference type="GO" id="GO:0003676">
    <property type="term" value="F:nucleic acid binding"/>
    <property type="evidence" value="ECO:0007669"/>
    <property type="project" value="InterPro"/>
</dbReference>
<dbReference type="OrthoDB" id="565387at2"/>
<dbReference type="InterPro" id="IPR036388">
    <property type="entry name" value="WH-like_DNA-bd_sf"/>
</dbReference>
<feature type="domain" description="Tc1-like transposase DDE" evidence="1">
    <location>
        <begin position="146"/>
        <end position="286"/>
    </location>
</feature>
<proteinExistence type="predicted"/>
<reference evidence="2 3" key="1">
    <citation type="journal article" date="2019" name="Syst. Appl. Microbiol.">
        <title>Microvirga tunisiensis sp. nov., a root nodule symbiotic bacterium isolated from Lupinus micranthus and L. luteus grown in Northern Tunisia.</title>
        <authorList>
            <person name="Msaddak A."/>
            <person name="Rejili M."/>
            <person name="Duran D."/>
            <person name="Mars M."/>
            <person name="Palacios J.M."/>
            <person name="Ruiz-Argueso T."/>
            <person name="Rey L."/>
            <person name="Imperial J."/>
        </authorList>
    </citation>
    <scope>NUCLEOTIDE SEQUENCE [LARGE SCALE GENOMIC DNA]</scope>
    <source>
        <strain evidence="2 3">Lmie10</strain>
    </source>
</reference>
<evidence type="ECO:0000313" key="2">
    <source>
        <dbReference type="EMBL" id="MPR30553.1"/>
    </source>
</evidence>
<dbReference type="InterPro" id="IPR047655">
    <property type="entry name" value="Transpos_IS630-like"/>
</dbReference>
<organism evidence="2 3">
    <name type="scientific">Microvirga tunisiensis</name>
    <dbReference type="NCBI Taxonomy" id="2108360"/>
    <lineage>
        <taxon>Bacteria</taxon>
        <taxon>Pseudomonadati</taxon>
        <taxon>Pseudomonadota</taxon>
        <taxon>Alphaproteobacteria</taxon>
        <taxon>Hyphomicrobiales</taxon>
        <taxon>Methylobacteriaceae</taxon>
        <taxon>Microvirga</taxon>
    </lineage>
</organism>
<keyword evidence="3" id="KW-1185">Reference proteome</keyword>
<dbReference type="Gene3D" id="3.30.420.10">
    <property type="entry name" value="Ribonuclease H-like superfamily/Ribonuclease H"/>
    <property type="match status" value="1"/>
</dbReference>
<dbReference type="Proteomes" id="UP000403266">
    <property type="component" value="Unassembled WGS sequence"/>
</dbReference>
<name>A0A5N7MU91_9HYPH</name>
<dbReference type="InterPro" id="IPR009057">
    <property type="entry name" value="Homeodomain-like_sf"/>
</dbReference>